<accession>A0A3D3RA86</accession>
<dbReference type="Pfam" id="PF13835">
    <property type="entry name" value="DUF4194"/>
    <property type="match status" value="1"/>
</dbReference>
<gene>
    <name evidence="1" type="ORF">DIT97_18910</name>
</gene>
<evidence type="ECO:0000313" key="2">
    <source>
        <dbReference type="Proteomes" id="UP000263642"/>
    </source>
</evidence>
<name>A0A3D3RA86_9PLAN</name>
<protein>
    <recommendedName>
        <fullName evidence="3">DUF4194 domain-containing protein</fullName>
    </recommendedName>
</protein>
<evidence type="ECO:0008006" key="3">
    <source>
        <dbReference type="Google" id="ProtNLM"/>
    </source>
</evidence>
<reference evidence="1 2" key="1">
    <citation type="journal article" date="2018" name="Nat. Biotechnol.">
        <title>A standardized bacterial taxonomy based on genome phylogeny substantially revises the tree of life.</title>
        <authorList>
            <person name="Parks D.H."/>
            <person name="Chuvochina M."/>
            <person name="Waite D.W."/>
            <person name="Rinke C."/>
            <person name="Skarshewski A."/>
            <person name="Chaumeil P.A."/>
            <person name="Hugenholtz P."/>
        </authorList>
    </citation>
    <scope>NUCLEOTIDE SEQUENCE [LARGE SCALE GENOMIC DNA]</scope>
    <source>
        <strain evidence="1">UBA9375</strain>
    </source>
</reference>
<proteinExistence type="predicted"/>
<sequence length="195" mass="22935">MNELPEFRERGIVAVQLLQGVIYEEQEEHWSLLLSHESDLTDYFSEIGLSLVIDRTEGIAYLRQFSDDERTGGYDRLPRLFRKTPLTYNMTLLCVLLREEYRKFEEEDLDNERCVVEVDSLFELWKPCFPSASDEVTLRKQLLAAMKQLANIKFVGSIKDEPDSWEVRKLLKARIPIEELERLRDQLTATESKED</sequence>
<dbReference type="EMBL" id="DQAY01000115">
    <property type="protein sequence ID" value="HCO24988.1"/>
    <property type="molecule type" value="Genomic_DNA"/>
</dbReference>
<dbReference type="Proteomes" id="UP000263642">
    <property type="component" value="Unassembled WGS sequence"/>
</dbReference>
<dbReference type="AlphaFoldDB" id="A0A3D3RA86"/>
<evidence type="ECO:0000313" key="1">
    <source>
        <dbReference type="EMBL" id="HCO24988.1"/>
    </source>
</evidence>
<organism evidence="1 2">
    <name type="scientific">Gimesia maris</name>
    <dbReference type="NCBI Taxonomy" id="122"/>
    <lineage>
        <taxon>Bacteria</taxon>
        <taxon>Pseudomonadati</taxon>
        <taxon>Planctomycetota</taxon>
        <taxon>Planctomycetia</taxon>
        <taxon>Planctomycetales</taxon>
        <taxon>Planctomycetaceae</taxon>
        <taxon>Gimesia</taxon>
    </lineage>
</organism>
<dbReference type="InterPro" id="IPR025449">
    <property type="entry name" value="JetB"/>
</dbReference>
<comment type="caution">
    <text evidence="1">The sequence shown here is derived from an EMBL/GenBank/DDBJ whole genome shotgun (WGS) entry which is preliminary data.</text>
</comment>